<feature type="compositionally biased region" description="Polar residues" evidence="1">
    <location>
        <begin position="199"/>
        <end position="215"/>
    </location>
</feature>
<keyword evidence="2" id="KW-1185">Reference proteome</keyword>
<accession>A0A6J1S0S4</accession>
<gene>
    <name evidence="3" type="primary">LOC113202673</name>
</gene>
<feature type="compositionally biased region" description="Polar residues" evidence="1">
    <location>
        <begin position="159"/>
        <end position="170"/>
    </location>
</feature>
<evidence type="ECO:0000313" key="3">
    <source>
        <dbReference type="RefSeq" id="XP_026272810.2"/>
    </source>
</evidence>
<dbReference type="GeneID" id="113202673"/>
<dbReference type="RefSeq" id="XP_026272810.2">
    <property type="nucleotide sequence ID" value="XM_026417025.2"/>
</dbReference>
<dbReference type="AlphaFoldDB" id="A0A6J1S0S4"/>
<name>A0A6J1S0S4_FRAOC</name>
<proteinExistence type="predicted"/>
<feature type="compositionally biased region" description="Low complexity" evidence="1">
    <location>
        <begin position="29"/>
        <end position="40"/>
    </location>
</feature>
<sequence length="215" mass="22624">MEVSNIHVLQPSVPRDQVAVQPAAKPRDPAAATAAIAQPVPSGPKADAGAKRSMQEPPAKAPKRRRKQSKPPAAPQGKPPASAAPKGKRPQQKQGHPQPPQRKAPQGKPPLQVRGKHIKQPPTYDQLKVQLDSALASARHSSERLRVSRSRTLQYDAGATSQAGNTPSKSGKSDSDAESTQDTADVEEKSSNGRGISLTPANSANMSGLASWTST</sequence>
<organism evidence="2 3">
    <name type="scientific">Frankliniella occidentalis</name>
    <name type="common">Western flower thrips</name>
    <name type="synonym">Euthrips occidentalis</name>
    <dbReference type="NCBI Taxonomy" id="133901"/>
    <lineage>
        <taxon>Eukaryota</taxon>
        <taxon>Metazoa</taxon>
        <taxon>Ecdysozoa</taxon>
        <taxon>Arthropoda</taxon>
        <taxon>Hexapoda</taxon>
        <taxon>Insecta</taxon>
        <taxon>Pterygota</taxon>
        <taxon>Neoptera</taxon>
        <taxon>Paraneoptera</taxon>
        <taxon>Thysanoptera</taxon>
        <taxon>Terebrantia</taxon>
        <taxon>Thripoidea</taxon>
        <taxon>Thripidae</taxon>
        <taxon>Frankliniella</taxon>
    </lineage>
</organism>
<feature type="region of interest" description="Disordered" evidence="1">
    <location>
        <begin position="1"/>
        <end position="215"/>
    </location>
</feature>
<evidence type="ECO:0000256" key="1">
    <source>
        <dbReference type="SAM" id="MobiDB-lite"/>
    </source>
</evidence>
<dbReference type="Proteomes" id="UP000504606">
    <property type="component" value="Unplaced"/>
</dbReference>
<reference evidence="3" key="1">
    <citation type="submission" date="2025-08" db="UniProtKB">
        <authorList>
            <consortium name="RefSeq"/>
        </authorList>
    </citation>
    <scope>IDENTIFICATION</scope>
    <source>
        <tissue evidence="3">Whole organism</tissue>
    </source>
</reference>
<dbReference type="KEGG" id="foc:113202673"/>
<evidence type="ECO:0000313" key="2">
    <source>
        <dbReference type="Proteomes" id="UP000504606"/>
    </source>
</evidence>
<protein>
    <submittedName>
        <fullName evidence="3">Uncharacterized protein LOC113202673</fullName>
    </submittedName>
</protein>